<evidence type="ECO:0000256" key="9">
    <source>
        <dbReference type="RuleBase" id="RU003357"/>
    </source>
</evidence>
<feature type="domain" description="TonB-dependent receptor plug" evidence="12">
    <location>
        <begin position="119"/>
        <end position="223"/>
    </location>
</feature>
<dbReference type="InterPro" id="IPR036942">
    <property type="entry name" value="Beta-barrel_TonB_sf"/>
</dbReference>
<comment type="subcellular location">
    <subcellularLocation>
        <location evidence="1 8">Cell outer membrane</location>
        <topology evidence="1 8">Multi-pass membrane protein</topology>
    </subcellularLocation>
</comment>
<dbReference type="InterPro" id="IPR008969">
    <property type="entry name" value="CarboxyPept-like_regulatory"/>
</dbReference>
<evidence type="ECO:0000259" key="12">
    <source>
        <dbReference type="Pfam" id="PF07715"/>
    </source>
</evidence>
<dbReference type="EMBL" id="CP149822">
    <property type="protein sequence ID" value="WZN42071.1"/>
    <property type="molecule type" value="Genomic_DNA"/>
</dbReference>
<dbReference type="InterPro" id="IPR037066">
    <property type="entry name" value="Plug_dom_sf"/>
</dbReference>
<gene>
    <name evidence="13" type="ORF">WJU16_03350</name>
</gene>
<keyword evidence="7 8" id="KW-0998">Cell outer membrane</keyword>
<evidence type="ECO:0000313" key="13">
    <source>
        <dbReference type="EMBL" id="WZN42071.1"/>
    </source>
</evidence>
<dbReference type="PROSITE" id="PS51257">
    <property type="entry name" value="PROKAR_LIPOPROTEIN"/>
    <property type="match status" value="1"/>
</dbReference>
<evidence type="ECO:0000256" key="7">
    <source>
        <dbReference type="ARBA" id="ARBA00023237"/>
    </source>
</evidence>
<dbReference type="Proteomes" id="UP001485459">
    <property type="component" value="Chromosome"/>
</dbReference>
<evidence type="ECO:0000256" key="5">
    <source>
        <dbReference type="ARBA" id="ARBA00023077"/>
    </source>
</evidence>
<protein>
    <submittedName>
        <fullName evidence="13">SusC/RagA family TonB-linked outer membrane protein</fullName>
    </submittedName>
</protein>
<evidence type="ECO:0000256" key="10">
    <source>
        <dbReference type="SAM" id="SignalP"/>
    </source>
</evidence>
<evidence type="ECO:0000256" key="1">
    <source>
        <dbReference type="ARBA" id="ARBA00004571"/>
    </source>
</evidence>
<dbReference type="Gene3D" id="2.40.170.20">
    <property type="entry name" value="TonB-dependent receptor, beta-barrel domain"/>
    <property type="match status" value="1"/>
</dbReference>
<dbReference type="RefSeq" id="WP_341836910.1">
    <property type="nucleotide sequence ID" value="NZ_CP149822.1"/>
</dbReference>
<dbReference type="NCBIfam" id="TIGR04057">
    <property type="entry name" value="SusC_RagA_signa"/>
    <property type="match status" value="1"/>
</dbReference>
<organism evidence="13 14">
    <name type="scientific">Chitinophaga pollutisoli</name>
    <dbReference type="NCBI Taxonomy" id="3133966"/>
    <lineage>
        <taxon>Bacteria</taxon>
        <taxon>Pseudomonadati</taxon>
        <taxon>Bacteroidota</taxon>
        <taxon>Chitinophagia</taxon>
        <taxon>Chitinophagales</taxon>
        <taxon>Chitinophagaceae</taxon>
        <taxon>Chitinophaga</taxon>
    </lineage>
</organism>
<dbReference type="SUPFAM" id="SSF56935">
    <property type="entry name" value="Porins"/>
    <property type="match status" value="1"/>
</dbReference>
<name>A0ABZ2YT10_9BACT</name>
<keyword evidence="2 8" id="KW-0813">Transport</keyword>
<keyword evidence="10" id="KW-0732">Signal</keyword>
<dbReference type="InterPro" id="IPR039426">
    <property type="entry name" value="TonB-dep_rcpt-like"/>
</dbReference>
<dbReference type="SUPFAM" id="SSF49464">
    <property type="entry name" value="Carboxypeptidase regulatory domain-like"/>
    <property type="match status" value="1"/>
</dbReference>
<reference evidence="14" key="1">
    <citation type="submission" date="2024-03" db="EMBL/GenBank/DDBJ databases">
        <title>Chitinophaga horti sp. nov., isolated from garden soil.</title>
        <authorList>
            <person name="Lee D.S."/>
            <person name="Han D.M."/>
            <person name="Baek J.H."/>
            <person name="Choi D.G."/>
            <person name="Jeon J.H."/>
            <person name="Jeon C.O."/>
        </authorList>
    </citation>
    <scope>NUCLEOTIDE SEQUENCE [LARGE SCALE GENOMIC DNA]</scope>
    <source>
        <strain evidence="14">GPA1</strain>
    </source>
</reference>
<keyword evidence="3 8" id="KW-1134">Transmembrane beta strand</keyword>
<feature type="signal peptide" evidence="10">
    <location>
        <begin position="1"/>
        <end position="19"/>
    </location>
</feature>
<dbReference type="InterPro" id="IPR000531">
    <property type="entry name" value="Beta-barrel_TonB"/>
</dbReference>
<dbReference type="PROSITE" id="PS52016">
    <property type="entry name" value="TONB_DEPENDENT_REC_3"/>
    <property type="match status" value="1"/>
</dbReference>
<proteinExistence type="inferred from homology"/>
<dbReference type="Gene3D" id="2.170.130.10">
    <property type="entry name" value="TonB-dependent receptor, plug domain"/>
    <property type="match status" value="1"/>
</dbReference>
<dbReference type="Pfam" id="PF00593">
    <property type="entry name" value="TonB_dep_Rec_b-barrel"/>
    <property type="match status" value="1"/>
</dbReference>
<evidence type="ECO:0000313" key="14">
    <source>
        <dbReference type="Proteomes" id="UP001485459"/>
    </source>
</evidence>
<feature type="chain" id="PRO_5046410196" evidence="10">
    <location>
        <begin position="20"/>
        <end position="1067"/>
    </location>
</feature>
<comment type="similarity">
    <text evidence="8 9">Belongs to the TonB-dependent receptor family.</text>
</comment>
<sequence length="1067" mass="119258">MKSFILLITLLIVSCCLYAQQTITGRVISRNDSLPIEGASVSLQGANRAVITNGKGHFTIQTAANTNTAVLVINYVSYEPATLTVNLPYRDTLDIFLSASSRLLDEVTVVSTGYQKIPKERATGSFSTVSNELFNQQVGTDILSRLPAIANSMVMDNGRQSRPQMMIRGLSTISGLKDPLIIVDNFPYDGDINNINPNIVENITILKDASASSIWGARAANGVIVITTKSGRFNQPITLSFNSNLTIGAKPDLGYIRQMTSGDYIDMEQELFNRNFYNSQINSSSRPVISPVVDLLNKVRTGALTQEQAQQQIDALRTVDARDDFNQYMYKRTVNQQYFLSAQGGADKFSWTSSVGYDHNKNNLVAIYERFNLRFQNTYRPIEQLSLTTGLYYTQSQNKSGRLGYNNVTMKGGSTPYMQMADAIGNALPVVKYYNQSYINNLGNGKLLDWNYYPLTDWQHQTSNGNVSDILATATLDYQIIKGLNATVNYQYERQSALNTSLADENSYMARDYINRFTQIVNGNVIYIVPNGSILDKGNSVLNANNIRGQLNFDNTYGKHNITALIGGEARSAHAQSNQARFYGYDPNNLTTGNVDFTKTYPNIVNGGAGFIDRGQYLGETSTRFISYFANAAYTFDERYVLSASARRDASNLFGLKTNDQWNPFWSAGFAWKLSNEKFYKVDFLPYLNLRATYGFSGNVDPAMVAVNTIRFLPYTSVFTGTPYASFNNYYNPLLRWETSKMLNLAVDFRLKNNSLSGSVEYYHKKGDNLFGMAPLDYTTGVPTYILRNVASMKGNGWDIQLKSVNIDRSFKWSTILNFSLYQDKIIEYLIDRTLAREYISTSTVPISGIEGKPVYAIYAYKWAGLDPNTGEAQGYLDGEISKNYNSITGTGTSVEDLQYFGSAIPTKFGSLINAISYKNISLQVGVSFKFGYWFRRSSVNYTNLFNNWVGHSDYALRWQKPGDEVNTNVPVNLYVTNTNRDAFYNGSGVLVEKGDHIRLQYINLAYDFKMPTNGTRGIKGLQVYFNATNLGILWKANKAGIDPDFNIGSNSLITPANYSLGLRAKL</sequence>
<accession>A0ABZ2YT10</accession>
<feature type="domain" description="TonB-dependent receptor-like beta-barrel" evidence="11">
    <location>
        <begin position="433"/>
        <end position="834"/>
    </location>
</feature>
<dbReference type="NCBIfam" id="TIGR04056">
    <property type="entry name" value="OMP_RagA_SusC"/>
    <property type="match status" value="1"/>
</dbReference>
<dbReference type="InterPro" id="IPR023997">
    <property type="entry name" value="TonB-dep_OMP_SusC/RagA_CS"/>
</dbReference>
<dbReference type="InterPro" id="IPR023996">
    <property type="entry name" value="TonB-dep_OMP_SusC/RagA"/>
</dbReference>
<evidence type="ECO:0000256" key="3">
    <source>
        <dbReference type="ARBA" id="ARBA00022452"/>
    </source>
</evidence>
<keyword evidence="6 8" id="KW-0472">Membrane</keyword>
<evidence type="ECO:0000259" key="11">
    <source>
        <dbReference type="Pfam" id="PF00593"/>
    </source>
</evidence>
<evidence type="ECO:0000256" key="8">
    <source>
        <dbReference type="PROSITE-ProRule" id="PRU01360"/>
    </source>
</evidence>
<keyword evidence="14" id="KW-1185">Reference proteome</keyword>
<dbReference type="Pfam" id="PF13715">
    <property type="entry name" value="CarbopepD_reg_2"/>
    <property type="match status" value="1"/>
</dbReference>
<keyword evidence="4 8" id="KW-0812">Transmembrane</keyword>
<evidence type="ECO:0000256" key="2">
    <source>
        <dbReference type="ARBA" id="ARBA00022448"/>
    </source>
</evidence>
<evidence type="ECO:0000256" key="4">
    <source>
        <dbReference type="ARBA" id="ARBA00022692"/>
    </source>
</evidence>
<evidence type="ECO:0000256" key="6">
    <source>
        <dbReference type="ARBA" id="ARBA00023136"/>
    </source>
</evidence>
<dbReference type="InterPro" id="IPR012910">
    <property type="entry name" value="Plug_dom"/>
</dbReference>
<keyword evidence="5 9" id="KW-0798">TonB box</keyword>
<dbReference type="Pfam" id="PF07715">
    <property type="entry name" value="Plug"/>
    <property type="match status" value="1"/>
</dbReference>
<dbReference type="Gene3D" id="2.60.40.1120">
    <property type="entry name" value="Carboxypeptidase-like, regulatory domain"/>
    <property type="match status" value="1"/>
</dbReference>